<dbReference type="InterPro" id="IPR003877">
    <property type="entry name" value="SPRY_dom"/>
</dbReference>
<dbReference type="Proteomes" id="UP001620626">
    <property type="component" value="Unassembled WGS sequence"/>
</dbReference>
<dbReference type="InterPro" id="IPR044736">
    <property type="entry name" value="Gid1/RanBPM/SPLA_SPRY"/>
</dbReference>
<protein>
    <recommendedName>
        <fullName evidence="2">B30.2/SPRY domain-containing protein</fullName>
    </recommendedName>
</protein>
<evidence type="ECO:0000256" key="1">
    <source>
        <dbReference type="SAM" id="Coils"/>
    </source>
</evidence>
<sequence length="235" mass="26249">MAEKISGIEAKLEQIENGMLEIQNALAEKMSGIEAKLEKQNENRSQDNHKEPSLMKNNSTLAVFHLPLPIYRWDASDCHPKIVINESTNAIRRNATGTDEFRGGNINGIPFSRSCRARPIQMPSAAGRIGIIYTEYRILAGKGALWHDSNHKCHGNETTIWDLPYFDTGDNVGCGLNWATGQVFFTKNGQRLNITNLYVDEDTADLYPTVTLSSHGDAVEANFGPNFKYDLSKKF</sequence>
<reference evidence="3 4" key="1">
    <citation type="submission" date="2024-10" db="EMBL/GenBank/DDBJ databases">
        <authorList>
            <person name="Kim D."/>
        </authorList>
    </citation>
    <scope>NUCLEOTIDE SEQUENCE [LARGE SCALE GENOMIC DNA]</scope>
    <source>
        <strain evidence="3">BH-2024</strain>
    </source>
</reference>
<keyword evidence="4" id="KW-1185">Reference proteome</keyword>
<comment type="caution">
    <text evidence="3">The sequence shown here is derived from an EMBL/GenBank/DDBJ whole genome shotgun (WGS) entry which is preliminary data.</text>
</comment>
<dbReference type="InterPro" id="IPR013320">
    <property type="entry name" value="ConA-like_dom_sf"/>
</dbReference>
<proteinExistence type="predicted"/>
<dbReference type="CDD" id="cd12885">
    <property type="entry name" value="SPRY_RanBP_like"/>
    <property type="match status" value="1"/>
</dbReference>
<dbReference type="EMBL" id="JBICBT010000868">
    <property type="protein sequence ID" value="KAL3096196.1"/>
    <property type="molecule type" value="Genomic_DNA"/>
</dbReference>
<dbReference type="SMART" id="SM00449">
    <property type="entry name" value="SPRY"/>
    <property type="match status" value="1"/>
</dbReference>
<evidence type="ECO:0000259" key="2">
    <source>
        <dbReference type="PROSITE" id="PS50188"/>
    </source>
</evidence>
<feature type="coiled-coil region" evidence="1">
    <location>
        <begin position="8"/>
        <end position="43"/>
    </location>
</feature>
<dbReference type="SUPFAM" id="SSF49899">
    <property type="entry name" value="Concanavalin A-like lectins/glucanases"/>
    <property type="match status" value="1"/>
</dbReference>
<organism evidence="3 4">
    <name type="scientific">Heterodera trifolii</name>
    <dbReference type="NCBI Taxonomy" id="157864"/>
    <lineage>
        <taxon>Eukaryota</taxon>
        <taxon>Metazoa</taxon>
        <taxon>Ecdysozoa</taxon>
        <taxon>Nematoda</taxon>
        <taxon>Chromadorea</taxon>
        <taxon>Rhabditida</taxon>
        <taxon>Tylenchina</taxon>
        <taxon>Tylenchomorpha</taxon>
        <taxon>Tylenchoidea</taxon>
        <taxon>Heteroderidae</taxon>
        <taxon>Heteroderinae</taxon>
        <taxon>Heterodera</taxon>
    </lineage>
</organism>
<keyword evidence="1" id="KW-0175">Coiled coil</keyword>
<accession>A0ABD2JZW6</accession>
<dbReference type="InterPro" id="IPR043136">
    <property type="entry name" value="B30.2/SPRY_sf"/>
</dbReference>
<dbReference type="Pfam" id="PF00622">
    <property type="entry name" value="SPRY"/>
    <property type="match status" value="1"/>
</dbReference>
<evidence type="ECO:0000313" key="3">
    <source>
        <dbReference type="EMBL" id="KAL3096196.1"/>
    </source>
</evidence>
<evidence type="ECO:0000313" key="4">
    <source>
        <dbReference type="Proteomes" id="UP001620626"/>
    </source>
</evidence>
<feature type="domain" description="B30.2/SPRY" evidence="2">
    <location>
        <begin position="50"/>
        <end position="228"/>
    </location>
</feature>
<dbReference type="PROSITE" id="PS50188">
    <property type="entry name" value="B302_SPRY"/>
    <property type="match status" value="1"/>
</dbReference>
<dbReference type="InterPro" id="IPR001870">
    <property type="entry name" value="B30.2/SPRY"/>
</dbReference>
<gene>
    <name evidence="3" type="ORF">niasHT_026136</name>
</gene>
<dbReference type="Gene3D" id="2.60.120.920">
    <property type="match status" value="1"/>
</dbReference>
<dbReference type="AlphaFoldDB" id="A0ABD2JZW6"/>
<name>A0ABD2JZW6_9BILA</name>